<dbReference type="SUPFAM" id="SSF52980">
    <property type="entry name" value="Restriction endonuclease-like"/>
    <property type="match status" value="1"/>
</dbReference>
<protein>
    <recommendedName>
        <fullName evidence="1">DUF559 domain-containing protein</fullName>
    </recommendedName>
</protein>
<evidence type="ECO:0000259" key="1">
    <source>
        <dbReference type="Pfam" id="PF04480"/>
    </source>
</evidence>
<dbReference type="InterPro" id="IPR007569">
    <property type="entry name" value="DUF559"/>
</dbReference>
<evidence type="ECO:0000313" key="3">
    <source>
        <dbReference type="Proteomes" id="UP000254467"/>
    </source>
</evidence>
<dbReference type="EMBL" id="UFXQ01000001">
    <property type="protein sequence ID" value="STC69402.1"/>
    <property type="molecule type" value="Genomic_DNA"/>
</dbReference>
<proteinExistence type="predicted"/>
<organism evidence="2 3">
    <name type="scientific">Corynebacterium pilosum</name>
    <dbReference type="NCBI Taxonomy" id="35756"/>
    <lineage>
        <taxon>Bacteria</taxon>
        <taxon>Bacillati</taxon>
        <taxon>Actinomycetota</taxon>
        <taxon>Actinomycetes</taxon>
        <taxon>Mycobacteriales</taxon>
        <taxon>Corynebacteriaceae</taxon>
        <taxon>Corynebacterium</taxon>
    </lineage>
</organism>
<reference evidence="2 3" key="1">
    <citation type="submission" date="2018-06" db="EMBL/GenBank/DDBJ databases">
        <authorList>
            <consortium name="Pathogen Informatics"/>
            <person name="Doyle S."/>
        </authorList>
    </citation>
    <scope>NUCLEOTIDE SEQUENCE [LARGE SCALE GENOMIC DNA]</scope>
    <source>
        <strain evidence="2 3">NCTC11862</strain>
    </source>
</reference>
<dbReference type="STRING" id="35756.GCA_001044155_01079"/>
<dbReference type="InterPro" id="IPR011335">
    <property type="entry name" value="Restrct_endonuc-II-like"/>
</dbReference>
<feature type="domain" description="DUF559" evidence="1">
    <location>
        <begin position="221"/>
        <end position="297"/>
    </location>
</feature>
<evidence type="ECO:0000313" key="2">
    <source>
        <dbReference type="EMBL" id="STC69402.1"/>
    </source>
</evidence>
<dbReference type="RefSeq" id="WP_018581273.1">
    <property type="nucleotide sequence ID" value="NZ_UFXQ01000001.1"/>
</dbReference>
<sequence length="330" mass="36926">MHKELTLKELAAALVDTRRLKLHDTAQLNAIHTGNLVHLHGSFYYPEQLHSQLAWHQKRTLEALAVGSEAQKSVLIGRSAGRILGIWVVSTTDEHVEITNPKGRITAKRDRKPGVRYHGIIVREHEQQTVLTCRTTTALRTVIDIARLRGFTEGLIACDWALAHGYSQEELSATLASMGRVRGVAQARLAIHFAVDISQSAFESWARALLLEAGYRNITLQVRVGPFYIDIVVNGVIAIEIDGGIKYKDDASVAETLRKEAARHKYLQNHGYWVLRFSPQDILRDPAGFIANVAEALAGHERVGSPRPRLGYQRARHTPIWQQARRRNGA</sequence>
<dbReference type="AlphaFoldDB" id="A0A376CMA5"/>
<name>A0A376CMA5_9CORY</name>
<gene>
    <name evidence="2" type="ORF">NCTC11862_01194</name>
</gene>
<dbReference type="Proteomes" id="UP000254467">
    <property type="component" value="Unassembled WGS sequence"/>
</dbReference>
<keyword evidence="3" id="KW-1185">Reference proteome</keyword>
<accession>A0A376CMA5</accession>
<dbReference type="Gene3D" id="3.40.960.10">
    <property type="entry name" value="VSR Endonuclease"/>
    <property type="match status" value="1"/>
</dbReference>
<dbReference type="Pfam" id="PF04480">
    <property type="entry name" value="DUF559"/>
    <property type="match status" value="1"/>
</dbReference>
<dbReference type="OrthoDB" id="4775361at2"/>